<protein>
    <recommendedName>
        <fullName evidence="2 15">ATP-dependent DNA helicase RecG</fullName>
        <ecNumber evidence="13 15">5.6.2.4</ecNumber>
    </recommendedName>
</protein>
<dbReference type="SMART" id="SM00490">
    <property type="entry name" value="HELICc"/>
    <property type="match status" value="1"/>
</dbReference>
<dbReference type="PROSITE" id="PS51194">
    <property type="entry name" value="HELICASE_CTER"/>
    <property type="match status" value="1"/>
</dbReference>
<dbReference type="Gene3D" id="3.40.50.300">
    <property type="entry name" value="P-loop containing nucleotide triphosphate hydrolases"/>
    <property type="match status" value="2"/>
</dbReference>
<dbReference type="SMART" id="SM00487">
    <property type="entry name" value="DEXDc"/>
    <property type="match status" value="1"/>
</dbReference>
<dbReference type="InterPro" id="IPR014001">
    <property type="entry name" value="Helicase_ATP-bd"/>
</dbReference>
<reference evidence="18 19" key="1">
    <citation type="submission" date="2019-03" db="EMBL/GenBank/DDBJ databases">
        <title>Metabolic potential of uncultured bacteria and archaea associated with petroleum seepage in deep-sea sediments.</title>
        <authorList>
            <person name="Dong X."/>
            <person name="Hubert C."/>
        </authorList>
    </citation>
    <scope>NUCLEOTIDE SEQUENCE [LARGE SCALE GENOMIC DNA]</scope>
    <source>
        <strain evidence="18">E29_bin28</strain>
    </source>
</reference>
<dbReference type="Pfam" id="PF17191">
    <property type="entry name" value="RecG_wedge"/>
    <property type="match status" value="1"/>
</dbReference>
<dbReference type="NCBIfam" id="NF008168">
    <property type="entry name" value="PRK10917.2-2"/>
    <property type="match status" value="1"/>
</dbReference>
<evidence type="ECO:0000256" key="6">
    <source>
        <dbReference type="ARBA" id="ARBA00022806"/>
    </source>
</evidence>
<dbReference type="GO" id="GO:0016887">
    <property type="term" value="F:ATP hydrolysis activity"/>
    <property type="evidence" value="ECO:0007669"/>
    <property type="project" value="RHEA"/>
</dbReference>
<dbReference type="GO" id="GO:0006310">
    <property type="term" value="P:DNA recombination"/>
    <property type="evidence" value="ECO:0007669"/>
    <property type="project" value="UniProtKB-UniRule"/>
</dbReference>
<dbReference type="Pfam" id="PF00270">
    <property type="entry name" value="DEAD"/>
    <property type="match status" value="1"/>
</dbReference>
<dbReference type="NCBIfam" id="TIGR00643">
    <property type="entry name" value="recG"/>
    <property type="match status" value="1"/>
</dbReference>
<dbReference type="InterPro" id="IPR045562">
    <property type="entry name" value="RecG_dom3_C"/>
</dbReference>
<dbReference type="CDD" id="cd04488">
    <property type="entry name" value="RecG_wedge_OBF"/>
    <property type="match status" value="1"/>
</dbReference>
<evidence type="ECO:0000256" key="5">
    <source>
        <dbReference type="ARBA" id="ARBA00022801"/>
    </source>
</evidence>
<dbReference type="GO" id="GO:0003677">
    <property type="term" value="F:DNA binding"/>
    <property type="evidence" value="ECO:0007669"/>
    <property type="project" value="UniProtKB-KW"/>
</dbReference>
<dbReference type="PROSITE" id="PS51192">
    <property type="entry name" value="HELICASE_ATP_BIND_1"/>
    <property type="match status" value="1"/>
</dbReference>
<evidence type="ECO:0000256" key="14">
    <source>
        <dbReference type="ARBA" id="ARBA00048988"/>
    </source>
</evidence>
<evidence type="ECO:0000313" key="18">
    <source>
        <dbReference type="EMBL" id="TET92247.1"/>
    </source>
</evidence>
<dbReference type="EMBL" id="SOIJ01000233">
    <property type="protein sequence ID" value="TET92247.1"/>
    <property type="molecule type" value="Genomic_DNA"/>
</dbReference>
<keyword evidence="10 15" id="KW-0234">DNA repair</keyword>
<organism evidence="18 19">
    <name type="scientific">Aerophobetes bacterium</name>
    <dbReference type="NCBI Taxonomy" id="2030807"/>
    <lineage>
        <taxon>Bacteria</taxon>
        <taxon>Candidatus Aerophobota</taxon>
    </lineage>
</organism>
<comment type="catalytic activity">
    <reaction evidence="14 15">
        <text>ATP + H2O = ADP + phosphate + H(+)</text>
        <dbReference type="Rhea" id="RHEA:13065"/>
        <dbReference type="ChEBI" id="CHEBI:15377"/>
        <dbReference type="ChEBI" id="CHEBI:15378"/>
        <dbReference type="ChEBI" id="CHEBI:30616"/>
        <dbReference type="ChEBI" id="CHEBI:43474"/>
        <dbReference type="ChEBI" id="CHEBI:456216"/>
        <dbReference type="EC" id="5.6.2.4"/>
    </reaction>
</comment>
<comment type="caution">
    <text evidence="18">The sequence shown here is derived from an EMBL/GenBank/DDBJ whole genome shotgun (WGS) entry which is preliminary data.</text>
</comment>
<evidence type="ECO:0000256" key="8">
    <source>
        <dbReference type="ARBA" id="ARBA00023125"/>
    </source>
</evidence>
<name>A0A523YL02_UNCAE</name>
<dbReference type="InterPro" id="IPR012340">
    <property type="entry name" value="NA-bd_OB-fold"/>
</dbReference>
<dbReference type="Proteomes" id="UP000316925">
    <property type="component" value="Unassembled WGS sequence"/>
</dbReference>
<keyword evidence="8" id="KW-0238">DNA-binding</keyword>
<dbReference type="InterPro" id="IPR011545">
    <property type="entry name" value="DEAD/DEAH_box_helicase_dom"/>
</dbReference>
<accession>A0A523YL02</accession>
<evidence type="ECO:0000259" key="16">
    <source>
        <dbReference type="PROSITE" id="PS51192"/>
    </source>
</evidence>
<dbReference type="InterPro" id="IPR001650">
    <property type="entry name" value="Helicase_C-like"/>
</dbReference>
<evidence type="ECO:0000256" key="9">
    <source>
        <dbReference type="ARBA" id="ARBA00023172"/>
    </source>
</evidence>
<evidence type="ECO:0000256" key="15">
    <source>
        <dbReference type="RuleBase" id="RU363016"/>
    </source>
</evidence>
<proteinExistence type="inferred from homology"/>
<evidence type="ECO:0000256" key="13">
    <source>
        <dbReference type="ARBA" id="ARBA00034808"/>
    </source>
</evidence>
<dbReference type="InterPro" id="IPR004609">
    <property type="entry name" value="ATP-dep_DNA_helicase_RecG"/>
</dbReference>
<dbReference type="SUPFAM" id="SSF52540">
    <property type="entry name" value="P-loop containing nucleoside triphosphate hydrolases"/>
    <property type="match status" value="2"/>
</dbReference>
<dbReference type="GO" id="GO:0043138">
    <property type="term" value="F:3'-5' DNA helicase activity"/>
    <property type="evidence" value="ECO:0007669"/>
    <property type="project" value="UniProtKB-EC"/>
</dbReference>
<dbReference type="SUPFAM" id="SSF50249">
    <property type="entry name" value="Nucleic acid-binding proteins"/>
    <property type="match status" value="1"/>
</dbReference>
<evidence type="ECO:0000256" key="11">
    <source>
        <dbReference type="ARBA" id="ARBA00023235"/>
    </source>
</evidence>
<evidence type="ECO:0000256" key="3">
    <source>
        <dbReference type="ARBA" id="ARBA00022741"/>
    </source>
</evidence>
<dbReference type="InterPro" id="IPR027417">
    <property type="entry name" value="P-loop_NTPase"/>
</dbReference>
<keyword evidence="9 15" id="KW-0233">DNA recombination</keyword>
<dbReference type="Pfam" id="PF00271">
    <property type="entry name" value="Helicase_C"/>
    <property type="match status" value="1"/>
</dbReference>
<dbReference type="Gene3D" id="2.40.50.140">
    <property type="entry name" value="Nucleic acid-binding proteins"/>
    <property type="match status" value="1"/>
</dbReference>
<sequence length="691" mass="79595">MARIPDFDSQVRYAKGVGEKKAESFKRLGIKTISDLFWHFPTGYEDRSQIIPIRQASPGKKVVVEGKILALGQRRIRKNLSLLKVAIRDETGVIYAIWYNQNYLVQLLKKGKDIVVSGRVGWDFGELQINVEDFELLSGDEEDNLHLKRIVPFYSLTEGLSHRILRRIIKVNLEEKSSYLVDLLPAEIRKRYSFISLKEALNNIHFPESFARQREAQRRLIFEEFFLFQSALALRKKRYKEEKGISFKMKGSLVESFIRSLSFSLTASQRKVIDEILEDMRSSRPMNRLLQGDVGSGKTIVATVALLTAIVNGYQGALMSPTEILVQQHWINLTHLLQSLNIKPALLVSDLPSRERKKILHQIKEGKIKLVVGTHALIQEEVDFYRLGMVVIDEQHRFGVMQRLSLRSKGEYPDVLVMTATPIPRTLALTFHGDLDFSVISELPPGRKSIVTRWISENKREQLYQFIGERLKEGRQVYIVYPLIEESKDLDLKSAQDAAEQLQREIFPDYRVQLIHGRMRKDEKDRIMHLFREGKIDILVSTTVIEVGIDVPSANLMVIENAERFGLAQLHQLRGRVGRGSEQSYCFLLTGRKISREGVQRMKVMCRTTDGFRIAEEDLKLRGPGEFFGTRQWGMLNFKIADLVRDHQILSLAREEAFRLVEKDPGLEKYSHLREGIEKRFSHRLALAKVG</sequence>
<evidence type="ECO:0000313" key="19">
    <source>
        <dbReference type="Proteomes" id="UP000316925"/>
    </source>
</evidence>
<evidence type="ECO:0000256" key="1">
    <source>
        <dbReference type="ARBA" id="ARBA00007504"/>
    </source>
</evidence>
<keyword evidence="11" id="KW-0413">Isomerase</keyword>
<gene>
    <name evidence="18" type="primary">recG</name>
    <name evidence="18" type="ORF">E3J33_04130</name>
</gene>
<dbReference type="PANTHER" id="PTHR47964:SF1">
    <property type="entry name" value="ATP-DEPENDENT DNA HELICASE HOMOLOG RECG, CHLOROPLASTIC"/>
    <property type="match status" value="1"/>
</dbReference>
<dbReference type="AlphaFoldDB" id="A0A523YL02"/>
<dbReference type="InterPro" id="IPR047112">
    <property type="entry name" value="RecG/Mfd"/>
</dbReference>
<evidence type="ECO:0000256" key="10">
    <source>
        <dbReference type="ARBA" id="ARBA00023204"/>
    </source>
</evidence>
<dbReference type="EC" id="5.6.2.4" evidence="13 15"/>
<dbReference type="GO" id="GO:0006281">
    <property type="term" value="P:DNA repair"/>
    <property type="evidence" value="ECO:0007669"/>
    <property type="project" value="UniProtKB-UniRule"/>
</dbReference>
<evidence type="ECO:0000256" key="7">
    <source>
        <dbReference type="ARBA" id="ARBA00022840"/>
    </source>
</evidence>
<comment type="function">
    <text evidence="15">Plays a critical role in recombination and DNA repair. Helps process Holliday junction intermediates to mature products by catalyzing branch migration. Has replication fork regression activity, unwinds stalled or blocked replication forks to make a HJ that can be resolved. Has a DNA unwinding activity characteristic of a DNA helicase with 3'-5' polarity.</text>
</comment>
<dbReference type="CDD" id="cd18811">
    <property type="entry name" value="SF2_C_RecG"/>
    <property type="match status" value="1"/>
</dbReference>
<dbReference type="InterPro" id="IPR033454">
    <property type="entry name" value="RecG_wedge"/>
</dbReference>
<dbReference type="CDD" id="cd17992">
    <property type="entry name" value="DEXHc_RecG"/>
    <property type="match status" value="1"/>
</dbReference>
<evidence type="ECO:0000256" key="4">
    <source>
        <dbReference type="ARBA" id="ARBA00022763"/>
    </source>
</evidence>
<keyword evidence="5 15" id="KW-0378">Hydrolase</keyword>
<comment type="similarity">
    <text evidence="1 15">Belongs to the helicase family. RecG subfamily.</text>
</comment>
<evidence type="ECO:0000256" key="2">
    <source>
        <dbReference type="ARBA" id="ARBA00017846"/>
    </source>
</evidence>
<evidence type="ECO:0000256" key="12">
    <source>
        <dbReference type="ARBA" id="ARBA00034617"/>
    </source>
</evidence>
<keyword evidence="3 15" id="KW-0547">Nucleotide-binding</keyword>
<keyword evidence="6 15" id="KW-0347">Helicase</keyword>
<feature type="domain" description="Helicase C-terminal" evidence="17">
    <location>
        <begin position="459"/>
        <end position="620"/>
    </location>
</feature>
<keyword evidence="7 15" id="KW-0067">ATP-binding</keyword>
<feature type="domain" description="Helicase ATP-binding" evidence="16">
    <location>
        <begin position="279"/>
        <end position="440"/>
    </location>
</feature>
<dbReference type="PANTHER" id="PTHR47964">
    <property type="entry name" value="ATP-DEPENDENT DNA HELICASE HOMOLOG RECG, CHLOROPLASTIC"/>
    <property type="match status" value="1"/>
</dbReference>
<evidence type="ECO:0000259" key="17">
    <source>
        <dbReference type="PROSITE" id="PS51194"/>
    </source>
</evidence>
<dbReference type="Pfam" id="PF19833">
    <property type="entry name" value="RecG_dom3_C"/>
    <property type="match status" value="1"/>
</dbReference>
<dbReference type="GO" id="GO:0005524">
    <property type="term" value="F:ATP binding"/>
    <property type="evidence" value="ECO:0007669"/>
    <property type="project" value="UniProtKB-KW"/>
</dbReference>
<comment type="catalytic activity">
    <reaction evidence="12 15">
        <text>Couples ATP hydrolysis with the unwinding of duplex DNA by translocating in the 3'-5' direction.</text>
        <dbReference type="EC" id="5.6.2.4"/>
    </reaction>
</comment>
<keyword evidence="4 15" id="KW-0227">DNA damage</keyword>
<dbReference type="NCBIfam" id="NF008165">
    <property type="entry name" value="PRK10917.1-3"/>
    <property type="match status" value="1"/>
</dbReference>